<accession>A0ABT4Q9R7</accession>
<name>A0ABT4Q9R7_9BACL</name>
<reference evidence="1 2" key="1">
    <citation type="submission" date="2022-12" db="EMBL/GenBank/DDBJ databases">
        <title>Draft genome sequence of Paenibacillus sp. dW9.</title>
        <authorList>
            <person name="Choi E.-W."/>
            <person name="Kim D.-U."/>
        </authorList>
    </citation>
    <scope>NUCLEOTIDE SEQUENCE [LARGE SCALE GENOMIC DNA]</scope>
    <source>
        <strain evidence="2">dW9</strain>
    </source>
</reference>
<evidence type="ECO:0000313" key="2">
    <source>
        <dbReference type="Proteomes" id="UP001527882"/>
    </source>
</evidence>
<organism evidence="1 2">
    <name type="scientific">Paenibacillus gyeongsangnamensis</name>
    <dbReference type="NCBI Taxonomy" id="3388067"/>
    <lineage>
        <taxon>Bacteria</taxon>
        <taxon>Bacillati</taxon>
        <taxon>Bacillota</taxon>
        <taxon>Bacilli</taxon>
        <taxon>Bacillales</taxon>
        <taxon>Paenibacillaceae</taxon>
        <taxon>Paenibacillus</taxon>
    </lineage>
</organism>
<proteinExistence type="predicted"/>
<evidence type="ECO:0000313" key="1">
    <source>
        <dbReference type="EMBL" id="MCZ8513569.1"/>
    </source>
</evidence>
<dbReference type="Proteomes" id="UP001527882">
    <property type="component" value="Unassembled WGS sequence"/>
</dbReference>
<keyword evidence="2" id="KW-1185">Reference proteome</keyword>
<dbReference type="RefSeq" id="WP_269882086.1">
    <property type="nucleotide sequence ID" value="NZ_JAQAGZ010000008.1"/>
</dbReference>
<dbReference type="EMBL" id="JAQAGZ010000008">
    <property type="protein sequence ID" value="MCZ8513569.1"/>
    <property type="molecule type" value="Genomic_DNA"/>
</dbReference>
<protein>
    <submittedName>
        <fullName evidence="1">Uncharacterized protein</fullName>
    </submittedName>
</protein>
<sequence length="56" mass="6291">MLEQLALGGIRERMFHLLVKLAEQFGIKEEGDLYKIDLPNSVNADHAAVSAYFTNL</sequence>
<gene>
    <name evidence="1" type="ORF">O9H85_14225</name>
</gene>
<comment type="caution">
    <text evidence="1">The sequence shown here is derived from an EMBL/GenBank/DDBJ whole genome shotgun (WGS) entry which is preliminary data.</text>
</comment>